<sequence length="121" mass="13021">MILVNEDTGDELDISDQVDKLLRIGRSGDFDTDGNHDFIMGLGRRITLATGPNVPATVLSSLIGRMPLDYAAYVGDLWAEAAEFPNGHPPEPQTRLDIGGILESLGMARLFRRGAQKGAGL</sequence>
<reference evidence="1 2" key="1">
    <citation type="submission" date="2013-08" db="EMBL/GenBank/DDBJ databases">
        <title>The genome sequence of Skermanella stibiiresistens.</title>
        <authorList>
            <person name="Zhu W."/>
            <person name="Wang G."/>
        </authorList>
    </citation>
    <scope>NUCLEOTIDE SEQUENCE [LARGE SCALE GENOMIC DNA]</scope>
    <source>
        <strain evidence="1 2">SB22</strain>
    </source>
</reference>
<name>W9HDU3_9PROT</name>
<dbReference type="OrthoDB" id="9836429at2"/>
<protein>
    <submittedName>
        <fullName evidence="1">Uncharacterized protein</fullName>
    </submittedName>
</protein>
<evidence type="ECO:0000313" key="2">
    <source>
        <dbReference type="Proteomes" id="UP000019486"/>
    </source>
</evidence>
<organism evidence="1 2">
    <name type="scientific">Skermanella stibiiresistens SB22</name>
    <dbReference type="NCBI Taxonomy" id="1385369"/>
    <lineage>
        <taxon>Bacteria</taxon>
        <taxon>Pseudomonadati</taxon>
        <taxon>Pseudomonadota</taxon>
        <taxon>Alphaproteobacteria</taxon>
        <taxon>Rhodospirillales</taxon>
        <taxon>Azospirillaceae</taxon>
        <taxon>Skermanella</taxon>
    </lineage>
</organism>
<dbReference type="EMBL" id="AVFL01000001">
    <property type="protein sequence ID" value="EWY42872.1"/>
    <property type="molecule type" value="Genomic_DNA"/>
</dbReference>
<comment type="caution">
    <text evidence="1">The sequence shown here is derived from an EMBL/GenBank/DDBJ whole genome shotgun (WGS) entry which is preliminary data.</text>
</comment>
<accession>W9HDU3</accession>
<dbReference type="RefSeq" id="WP_037446113.1">
    <property type="nucleotide sequence ID" value="NZ_AVFL01000001.1"/>
</dbReference>
<dbReference type="Proteomes" id="UP000019486">
    <property type="component" value="Unassembled WGS sequence"/>
</dbReference>
<dbReference type="AlphaFoldDB" id="W9HDU3"/>
<proteinExistence type="predicted"/>
<evidence type="ECO:0000313" key="1">
    <source>
        <dbReference type="EMBL" id="EWY42872.1"/>
    </source>
</evidence>
<keyword evidence="2" id="KW-1185">Reference proteome</keyword>
<gene>
    <name evidence="1" type="ORF">N825_02215</name>
</gene>